<reference evidence="2 3" key="1">
    <citation type="submission" date="2024-01" db="EMBL/GenBank/DDBJ databases">
        <title>Draft genome sequence of Gordonia sp. LSe1-13.</title>
        <authorList>
            <person name="Suphannarot A."/>
            <person name="Mingma R."/>
        </authorList>
    </citation>
    <scope>NUCLEOTIDE SEQUENCE [LARGE SCALE GENOMIC DNA]</scope>
    <source>
        <strain evidence="2 3">LSe1-13</strain>
    </source>
</reference>
<keyword evidence="1" id="KW-1133">Transmembrane helix</keyword>
<comment type="caution">
    <text evidence="2">The sequence shown here is derived from an EMBL/GenBank/DDBJ whole genome shotgun (WGS) entry which is preliminary data.</text>
</comment>
<keyword evidence="1" id="KW-0812">Transmembrane</keyword>
<feature type="transmembrane region" description="Helical" evidence="1">
    <location>
        <begin position="48"/>
        <end position="69"/>
    </location>
</feature>
<accession>A0ABU7MF04</accession>
<proteinExistence type="predicted"/>
<organism evidence="2 3">
    <name type="scientific">Gordonia sesuvii</name>
    <dbReference type="NCBI Taxonomy" id="3116777"/>
    <lineage>
        <taxon>Bacteria</taxon>
        <taxon>Bacillati</taxon>
        <taxon>Actinomycetota</taxon>
        <taxon>Actinomycetes</taxon>
        <taxon>Mycobacteriales</taxon>
        <taxon>Gordoniaceae</taxon>
        <taxon>Gordonia</taxon>
    </lineage>
</organism>
<name>A0ABU7MF04_9ACTN</name>
<gene>
    <name evidence="2" type="ORF">VZC37_15170</name>
</gene>
<evidence type="ECO:0000313" key="3">
    <source>
        <dbReference type="Proteomes" id="UP001347146"/>
    </source>
</evidence>
<keyword evidence="3" id="KW-1185">Reference proteome</keyword>
<protein>
    <submittedName>
        <fullName evidence="2">Uncharacterized protein</fullName>
    </submittedName>
</protein>
<dbReference type="RefSeq" id="WP_330433399.1">
    <property type="nucleotide sequence ID" value="NZ_JAZDUF010000004.1"/>
</dbReference>
<sequence>MADRGREVVWAVLTTLVLVVRMLATIALVLLAIGWAVVSVRDSMDNDFLWPALITGAVLLVSTYLYSLLRARYPRRNGWIP</sequence>
<dbReference type="Proteomes" id="UP001347146">
    <property type="component" value="Unassembled WGS sequence"/>
</dbReference>
<keyword evidence="1" id="KW-0472">Membrane</keyword>
<evidence type="ECO:0000256" key="1">
    <source>
        <dbReference type="SAM" id="Phobius"/>
    </source>
</evidence>
<evidence type="ECO:0000313" key="2">
    <source>
        <dbReference type="EMBL" id="MEE3851682.1"/>
    </source>
</evidence>
<feature type="transmembrane region" description="Helical" evidence="1">
    <location>
        <begin position="12"/>
        <end position="36"/>
    </location>
</feature>
<dbReference type="EMBL" id="JAZDUF010000004">
    <property type="protein sequence ID" value="MEE3851682.1"/>
    <property type="molecule type" value="Genomic_DNA"/>
</dbReference>